<dbReference type="GO" id="GO:0120108">
    <property type="term" value="F:DNA-3'-diphospho-5'-guanosine diphosphatase activity"/>
    <property type="evidence" value="ECO:0007669"/>
    <property type="project" value="UniProtKB-EC"/>
</dbReference>
<protein>
    <recommendedName>
        <fullName evidence="17">Aprataxin-like protein</fullName>
        <ecNumber evidence="4">3.6.1.71</ecNumber>
        <ecNumber evidence="3">3.6.1.72</ecNumber>
    </recommendedName>
    <alternativeName>
        <fullName evidence="18">Hit family protein 3</fullName>
    </alternativeName>
</protein>
<dbReference type="EMBL" id="JAVRRT010000011">
    <property type="protein sequence ID" value="KAK5167831.1"/>
    <property type="molecule type" value="Genomic_DNA"/>
</dbReference>
<dbReference type="GO" id="GO:0005634">
    <property type="term" value="C:nucleus"/>
    <property type="evidence" value="ECO:0007669"/>
    <property type="project" value="UniProtKB-SubCell"/>
</dbReference>
<dbReference type="Pfam" id="PF16278">
    <property type="entry name" value="zf-C2HE"/>
    <property type="match status" value="1"/>
</dbReference>
<evidence type="ECO:0000256" key="8">
    <source>
        <dbReference type="ARBA" id="ARBA00022801"/>
    </source>
</evidence>
<accession>A0AAV9P515</accession>
<dbReference type="Pfam" id="PF01230">
    <property type="entry name" value="HIT"/>
    <property type="match status" value="1"/>
</dbReference>
<keyword evidence="7" id="KW-0227">DNA damage</keyword>
<comment type="caution">
    <text evidence="22">The sequence shown here is derived from an EMBL/GenBank/DDBJ whole genome shotgun (WGS) entry which is preliminary data.</text>
</comment>
<evidence type="ECO:0000313" key="23">
    <source>
        <dbReference type="Proteomes" id="UP001337655"/>
    </source>
</evidence>
<evidence type="ECO:0000256" key="9">
    <source>
        <dbReference type="ARBA" id="ARBA00022833"/>
    </source>
</evidence>
<evidence type="ECO:0000256" key="15">
    <source>
        <dbReference type="ARBA" id="ARBA00044713"/>
    </source>
</evidence>
<evidence type="ECO:0000256" key="12">
    <source>
        <dbReference type="ARBA" id="ARBA00023242"/>
    </source>
</evidence>
<evidence type="ECO:0000256" key="13">
    <source>
        <dbReference type="ARBA" id="ARBA00024601"/>
    </source>
</evidence>
<organism evidence="22 23">
    <name type="scientific">Saxophila tyrrhenica</name>
    <dbReference type="NCBI Taxonomy" id="1690608"/>
    <lineage>
        <taxon>Eukaryota</taxon>
        <taxon>Fungi</taxon>
        <taxon>Dikarya</taxon>
        <taxon>Ascomycota</taxon>
        <taxon>Pezizomycotina</taxon>
        <taxon>Dothideomycetes</taxon>
        <taxon>Dothideomycetidae</taxon>
        <taxon>Mycosphaerellales</taxon>
        <taxon>Extremaceae</taxon>
        <taxon>Saxophila</taxon>
    </lineage>
</organism>
<dbReference type="EC" id="3.6.1.71" evidence="4"/>
<evidence type="ECO:0000256" key="14">
    <source>
        <dbReference type="ARBA" id="ARBA00044639"/>
    </source>
</evidence>
<dbReference type="InterPro" id="IPR011146">
    <property type="entry name" value="HIT-like"/>
</dbReference>
<evidence type="ECO:0000259" key="21">
    <source>
        <dbReference type="Pfam" id="PF16278"/>
    </source>
</evidence>
<evidence type="ECO:0000256" key="6">
    <source>
        <dbReference type="ARBA" id="ARBA00022723"/>
    </source>
</evidence>
<dbReference type="RefSeq" id="XP_064657537.1">
    <property type="nucleotide sequence ID" value="XM_064804767.1"/>
</dbReference>
<dbReference type="PANTHER" id="PTHR12486">
    <property type="entry name" value="APRATAXIN-RELATED"/>
    <property type="match status" value="1"/>
</dbReference>
<keyword evidence="23" id="KW-1185">Reference proteome</keyword>
<dbReference type="SUPFAM" id="SSF54197">
    <property type="entry name" value="HIT-like"/>
    <property type="match status" value="1"/>
</dbReference>
<gene>
    <name evidence="22" type="primary">HNT3</name>
    <name evidence="22" type="ORF">LTR77_007530</name>
</gene>
<evidence type="ECO:0000256" key="2">
    <source>
        <dbReference type="ARBA" id="ARBA00004496"/>
    </source>
</evidence>
<keyword evidence="5" id="KW-0963">Cytoplasm</keyword>
<name>A0AAV9P515_9PEZI</name>
<evidence type="ECO:0000256" key="18">
    <source>
        <dbReference type="ARBA" id="ARBA00076243"/>
    </source>
</evidence>
<comment type="catalytic activity">
    <reaction evidence="13">
        <text>a 3'-end 2'-deoxyribonucleotide-3'-diphospho-5'-guanosine-DNA + H2O = a 3'-end 2'-deoxyribonucleotide 3'-phosphate-DNA + GMP + 2 H(+)</text>
        <dbReference type="Rhea" id="RHEA:52140"/>
        <dbReference type="Rhea" id="RHEA-COMP:13186"/>
        <dbReference type="Rhea" id="RHEA-COMP:13187"/>
        <dbReference type="ChEBI" id="CHEBI:15377"/>
        <dbReference type="ChEBI" id="CHEBI:15378"/>
        <dbReference type="ChEBI" id="CHEBI:58115"/>
        <dbReference type="ChEBI" id="CHEBI:136419"/>
        <dbReference type="ChEBI" id="CHEBI:136420"/>
        <dbReference type="EC" id="3.6.1.72"/>
    </reaction>
</comment>
<evidence type="ECO:0000256" key="16">
    <source>
        <dbReference type="ARBA" id="ARBA00059438"/>
    </source>
</evidence>
<keyword evidence="12" id="KW-0539">Nucleus</keyword>
<comment type="catalytic activity">
    <reaction evidence="14">
        <text>a 5'-end adenosine-5'-diphospho-5'-2'-deoxyribonucleoside-DNA + H2O = a 5'-end 5'-phospho-2'-deoxyribonucleoside-DNA + AMP + 2 H(+)</text>
        <dbReference type="Rhea" id="RHEA:52128"/>
        <dbReference type="Rhea" id="RHEA-COMP:13180"/>
        <dbReference type="Rhea" id="RHEA-COMP:13181"/>
        <dbReference type="ChEBI" id="CHEBI:15377"/>
        <dbReference type="ChEBI" id="CHEBI:15378"/>
        <dbReference type="ChEBI" id="CHEBI:136412"/>
        <dbReference type="ChEBI" id="CHEBI:136413"/>
        <dbReference type="ChEBI" id="CHEBI:456215"/>
        <dbReference type="EC" id="3.6.1.71"/>
    </reaction>
</comment>
<dbReference type="FunFam" id="3.30.428.10:FF:000017">
    <property type="entry name" value="Aprataxin-like protein"/>
    <property type="match status" value="1"/>
</dbReference>
<dbReference type="GO" id="GO:0005737">
    <property type="term" value="C:cytoplasm"/>
    <property type="evidence" value="ECO:0007669"/>
    <property type="project" value="UniProtKB-SubCell"/>
</dbReference>
<dbReference type="GO" id="GO:0033699">
    <property type="term" value="F:DNA 5'-adenosine monophosphate hydrolase activity"/>
    <property type="evidence" value="ECO:0007669"/>
    <property type="project" value="UniProtKB-EC"/>
</dbReference>
<dbReference type="GO" id="GO:0030983">
    <property type="term" value="F:mismatched DNA binding"/>
    <property type="evidence" value="ECO:0007669"/>
    <property type="project" value="TreeGrafter"/>
</dbReference>
<comment type="function">
    <text evidence="16">DNA-binding protein involved in single-strand DNA break repair, double-strand DNA break repair and base excision repair. Resolves abortive DNA ligation intermediates formed either at base excision sites, or when DNA ligases attempt to repair non-ligatable breaks induced by reactive oxygen species. Catalyzes the release of adenylate groups covalently linked to 5'-phosphate termini, resulting in the production of 5'-phosphate termini that can be efficiently rejoined. Likewise, catalyzes the release of 3'-linked guanosine (DNAppG) and inosine (DNAppI) from DNA, but has higher specific activity with 5'-linked adenosine (AppDNA).</text>
</comment>
<keyword evidence="6" id="KW-0479">Metal-binding</keyword>
<dbReference type="Gene3D" id="3.30.428.10">
    <property type="entry name" value="HIT-like"/>
    <property type="match status" value="1"/>
</dbReference>
<evidence type="ECO:0000256" key="10">
    <source>
        <dbReference type="ARBA" id="ARBA00023125"/>
    </source>
</evidence>
<reference evidence="22 23" key="1">
    <citation type="submission" date="2023-08" db="EMBL/GenBank/DDBJ databases">
        <title>Black Yeasts Isolated from many extreme environments.</title>
        <authorList>
            <person name="Coleine C."/>
            <person name="Stajich J.E."/>
            <person name="Selbmann L."/>
        </authorList>
    </citation>
    <scope>NUCLEOTIDE SEQUENCE [LARGE SCALE GENOMIC DNA]</scope>
    <source>
        <strain evidence="22 23">CCFEE 5935</strain>
    </source>
</reference>
<dbReference type="Proteomes" id="UP001337655">
    <property type="component" value="Unassembled WGS sequence"/>
</dbReference>
<sequence>MATRASADDVEDKGPAVADPEMEASEHHTQRHNAFAELMKPKPKPQHSKPQKKMDSRSAATTTFGRDGLGVYIAEPESFPESRVLYYDDKFVVINDLYPKASVHLLILPRDGEKNVQRGQEVFHDAQFLAECRAIEAKVRKMVAGELRRRFGKYSALETARREAQEADEIPDVLPPGRDWESEVMSGTHANPSMNHLHIHVLSKDLHSECLKKTNHYQSFTTDFFIRMDEYPLAEDDSRRHYRWFPRDMVCWRCGRNFGNKMTRLKEHLDQEFEEWRKI</sequence>
<dbReference type="GeneID" id="89928866"/>
<dbReference type="EC" id="3.6.1.72" evidence="3"/>
<evidence type="ECO:0000256" key="7">
    <source>
        <dbReference type="ARBA" id="ARBA00022763"/>
    </source>
</evidence>
<dbReference type="GO" id="GO:0003725">
    <property type="term" value="F:double-stranded RNA binding"/>
    <property type="evidence" value="ECO:0007669"/>
    <property type="project" value="TreeGrafter"/>
</dbReference>
<evidence type="ECO:0000256" key="11">
    <source>
        <dbReference type="ARBA" id="ARBA00023204"/>
    </source>
</evidence>
<dbReference type="InterPro" id="IPR036265">
    <property type="entry name" value="HIT-like_sf"/>
</dbReference>
<keyword evidence="9" id="KW-0862">Zinc</keyword>
<evidence type="ECO:0000256" key="4">
    <source>
        <dbReference type="ARBA" id="ARBA00012496"/>
    </source>
</evidence>
<feature type="domain" description="HIT" evidence="20">
    <location>
        <begin position="81"/>
        <end position="205"/>
    </location>
</feature>
<feature type="region of interest" description="Disordered" evidence="19">
    <location>
        <begin position="1"/>
        <end position="59"/>
    </location>
</feature>
<keyword evidence="10" id="KW-0238">DNA-binding</keyword>
<dbReference type="GO" id="GO:0003697">
    <property type="term" value="F:single-stranded DNA binding"/>
    <property type="evidence" value="ECO:0007669"/>
    <property type="project" value="TreeGrafter"/>
</dbReference>
<dbReference type="PANTHER" id="PTHR12486:SF4">
    <property type="entry name" value="APRATAXIN"/>
    <property type="match status" value="1"/>
</dbReference>
<dbReference type="GO" id="GO:0046872">
    <property type="term" value="F:metal ion binding"/>
    <property type="evidence" value="ECO:0007669"/>
    <property type="project" value="UniProtKB-KW"/>
</dbReference>
<evidence type="ECO:0000256" key="5">
    <source>
        <dbReference type="ARBA" id="ARBA00022490"/>
    </source>
</evidence>
<dbReference type="GO" id="GO:1990165">
    <property type="term" value="F:single-strand break-containing DNA binding"/>
    <property type="evidence" value="ECO:0007669"/>
    <property type="project" value="TreeGrafter"/>
</dbReference>
<keyword evidence="8" id="KW-0378">Hydrolase</keyword>
<evidence type="ECO:0000256" key="19">
    <source>
        <dbReference type="SAM" id="MobiDB-lite"/>
    </source>
</evidence>
<evidence type="ECO:0000313" key="22">
    <source>
        <dbReference type="EMBL" id="KAK5167831.1"/>
    </source>
</evidence>
<evidence type="ECO:0000256" key="1">
    <source>
        <dbReference type="ARBA" id="ARBA00004123"/>
    </source>
</evidence>
<dbReference type="AlphaFoldDB" id="A0AAV9P515"/>
<evidence type="ECO:0000259" key="20">
    <source>
        <dbReference type="Pfam" id="PF01230"/>
    </source>
</evidence>
<proteinExistence type="predicted"/>
<evidence type="ECO:0000256" key="3">
    <source>
        <dbReference type="ARBA" id="ARBA00012495"/>
    </source>
</evidence>
<comment type="subcellular location">
    <subcellularLocation>
        <location evidence="2">Cytoplasm</location>
    </subcellularLocation>
    <subcellularLocation>
        <location evidence="1">Nucleus</location>
    </subcellularLocation>
</comment>
<feature type="compositionally biased region" description="Basic residues" evidence="19">
    <location>
        <begin position="41"/>
        <end position="51"/>
    </location>
</feature>
<comment type="catalytic activity">
    <reaction evidence="15">
        <text>a 5'-end adenosine-5'-diphospho-5'-ribonucleoside-2'-deoxyribonucleotide-DNA + H2O = a 5'-end 5'-phospho-ribonucleoside-2'-deoxyribonucleotide-DNA + AMP + 2 H(+)</text>
        <dbReference type="Rhea" id="RHEA:52132"/>
        <dbReference type="Rhea" id="RHEA-COMP:13182"/>
        <dbReference type="Rhea" id="RHEA-COMP:13183"/>
        <dbReference type="ChEBI" id="CHEBI:15377"/>
        <dbReference type="ChEBI" id="CHEBI:15378"/>
        <dbReference type="ChEBI" id="CHEBI:136414"/>
        <dbReference type="ChEBI" id="CHEBI:136415"/>
        <dbReference type="ChEBI" id="CHEBI:456215"/>
        <dbReference type="EC" id="3.6.1.71"/>
    </reaction>
</comment>
<dbReference type="InterPro" id="IPR032566">
    <property type="entry name" value="Znf-C2HE"/>
</dbReference>
<evidence type="ECO:0000256" key="17">
    <source>
        <dbReference type="ARBA" id="ARBA00068941"/>
    </source>
</evidence>
<keyword evidence="11" id="KW-0234">DNA repair</keyword>
<feature type="domain" description="Aprataxin C2HE/C2H2/C2HC zinc finger" evidence="21">
    <location>
        <begin position="221"/>
        <end position="275"/>
    </location>
</feature>
<dbReference type="GO" id="GO:0000012">
    <property type="term" value="P:single strand break repair"/>
    <property type="evidence" value="ECO:0007669"/>
    <property type="project" value="TreeGrafter"/>
</dbReference>